<dbReference type="EMBL" id="CP114768">
    <property type="protein sequence ID" value="WBA44223.1"/>
    <property type="molecule type" value="Genomic_DNA"/>
</dbReference>
<evidence type="ECO:0000313" key="3">
    <source>
        <dbReference type="Proteomes" id="UP001211005"/>
    </source>
</evidence>
<evidence type="ECO:0008006" key="4">
    <source>
        <dbReference type="Google" id="ProtNLM"/>
    </source>
</evidence>
<gene>
    <name evidence="2" type="ORF">O3303_20255</name>
</gene>
<feature type="transmembrane region" description="Helical" evidence="1">
    <location>
        <begin position="84"/>
        <end position="105"/>
    </location>
</feature>
<name>A0ABY7LV09_9BACT</name>
<keyword evidence="3" id="KW-1185">Reference proteome</keyword>
<geneLocation type="plasmid" evidence="2 3">
    <name>unnamed1</name>
</geneLocation>
<keyword evidence="2" id="KW-0614">Plasmid</keyword>
<feature type="transmembrane region" description="Helical" evidence="1">
    <location>
        <begin position="29"/>
        <end position="48"/>
    </location>
</feature>
<protein>
    <recommendedName>
        <fullName evidence="4">Transmembrane protein</fullName>
    </recommendedName>
</protein>
<organism evidence="2 3">
    <name type="scientific">Hymenobacter canadensis</name>
    <dbReference type="NCBI Taxonomy" id="2999067"/>
    <lineage>
        <taxon>Bacteria</taxon>
        <taxon>Pseudomonadati</taxon>
        <taxon>Bacteroidota</taxon>
        <taxon>Cytophagia</taxon>
        <taxon>Cytophagales</taxon>
        <taxon>Hymenobacteraceae</taxon>
        <taxon>Hymenobacter</taxon>
    </lineage>
</organism>
<accession>A0ABY7LV09</accession>
<keyword evidence="1" id="KW-0472">Membrane</keyword>
<dbReference type="RefSeq" id="WP_269562250.1">
    <property type="nucleotide sequence ID" value="NZ_CP114768.1"/>
</dbReference>
<evidence type="ECO:0000256" key="1">
    <source>
        <dbReference type="SAM" id="Phobius"/>
    </source>
</evidence>
<keyword evidence="1" id="KW-0812">Transmembrane</keyword>
<evidence type="ECO:0000313" key="2">
    <source>
        <dbReference type="EMBL" id="WBA44223.1"/>
    </source>
</evidence>
<keyword evidence="1" id="KW-1133">Transmembrane helix</keyword>
<proteinExistence type="predicted"/>
<reference evidence="2 3" key="1">
    <citation type="submission" date="2022-12" db="EMBL/GenBank/DDBJ databases">
        <title>Hymenobacter canadensis sp. nov. isolated from lake water of the Cambridge Bay, Canada.</title>
        <authorList>
            <person name="Kim W.H."/>
            <person name="Lee Y.M."/>
        </authorList>
    </citation>
    <scope>NUCLEOTIDE SEQUENCE [LARGE SCALE GENOMIC DNA]</scope>
    <source>
        <strain evidence="2 3">PAMC 29467</strain>
        <plasmid evidence="2 3">unnamed1</plasmid>
    </source>
</reference>
<feature type="transmembrane region" description="Helical" evidence="1">
    <location>
        <begin position="55"/>
        <end position="72"/>
    </location>
</feature>
<sequence>MNQRTTGLLLLFLLLPTWAFAHGEEVLTTVFLLAGSLLLFLVGVLAVPVPYAEKAVLVAVYLVTLAVATYWANGLPYRMNMVLVNWVIGLAPFLTTVSAALLMWARRKKPNV</sequence>
<dbReference type="Proteomes" id="UP001211005">
    <property type="component" value="Plasmid unnamed1"/>
</dbReference>